<dbReference type="Proteomes" id="UP000190092">
    <property type="component" value="Unassembled WGS sequence"/>
</dbReference>
<dbReference type="OrthoDB" id="580775at2"/>
<dbReference type="EMBL" id="FUWJ01000001">
    <property type="protein sequence ID" value="SJZ31281.1"/>
    <property type="molecule type" value="Genomic_DNA"/>
</dbReference>
<dbReference type="STRING" id="225324.SAMN02745126_00164"/>
<dbReference type="GO" id="GO:0016874">
    <property type="term" value="F:ligase activity"/>
    <property type="evidence" value="ECO:0007669"/>
    <property type="project" value="UniProtKB-KW"/>
</dbReference>
<reference evidence="3" key="1">
    <citation type="submission" date="2017-02" db="EMBL/GenBank/DDBJ databases">
        <authorList>
            <person name="Varghese N."/>
            <person name="Submissions S."/>
        </authorList>
    </citation>
    <scope>NUCLEOTIDE SEQUENCE [LARGE SCALE GENOMIC DNA]</scope>
    <source>
        <strain evidence="3">ATCC 27094</strain>
    </source>
</reference>
<dbReference type="PANTHER" id="PTHR43845">
    <property type="entry name" value="BLR5969 PROTEIN"/>
    <property type="match status" value="1"/>
</dbReference>
<dbReference type="InterPro" id="IPR000873">
    <property type="entry name" value="AMP-dep_synth/lig_dom"/>
</dbReference>
<gene>
    <name evidence="2" type="ORF">SAMN02745126_00164</name>
</gene>
<dbReference type="Gene3D" id="3.30.300.30">
    <property type="match status" value="1"/>
</dbReference>
<sequence>MERTEYFDTLETRSSEEREIALAAALKAQVAHAKANAPFFVEWLKDVNPATVTSRAALARLPILRKADLSEVQRKNRPMGGLLSVPLAEVQHIFMSPGPIFEIDTAEKDYLRGARAMYAAGFRAGDIVHNTFSYHLTPAGLMMEAAARSLGCAVVPGGVGQTELQLDAIEAIRPGSYVGTPSFLKILLEKADDLGKDISSIRKAFVSAEALPPSLRQMFRDRGISAFQSYGTADVGIIAYESQALEGMIVDEGVLVEIVRPGTGDPVADGEVGEVVVTTFSKAYPLVRFGTGDLSAVLPGISPCGRTNMRIKGWMGRADQRTKVKGMFVDPAQIALIARRHPELGRVRLVVDWVDQQDVMILKAELIGGSDDVAKAVEGNIQSICKVRGRVEFVAPGSLPNDGKVIDDVRKYT</sequence>
<organism evidence="2 3">
    <name type="scientific">Enhydrobacter aerosaccus</name>
    <dbReference type="NCBI Taxonomy" id="225324"/>
    <lineage>
        <taxon>Bacteria</taxon>
        <taxon>Pseudomonadati</taxon>
        <taxon>Pseudomonadota</taxon>
        <taxon>Alphaproteobacteria</taxon>
        <taxon>Hyphomicrobiales</taxon>
        <taxon>Enhydrobacter</taxon>
    </lineage>
</organism>
<accession>A0A1T4JMB4</accession>
<dbReference type="PANTHER" id="PTHR43845:SF1">
    <property type="entry name" value="BLR5969 PROTEIN"/>
    <property type="match status" value="1"/>
</dbReference>
<dbReference type="AlphaFoldDB" id="A0A1T4JMB4"/>
<evidence type="ECO:0000259" key="1">
    <source>
        <dbReference type="Pfam" id="PF00501"/>
    </source>
</evidence>
<protein>
    <submittedName>
        <fullName evidence="2">Phenylacetate-CoA ligase</fullName>
    </submittedName>
</protein>
<dbReference type="InterPro" id="IPR045851">
    <property type="entry name" value="AMP-bd_C_sf"/>
</dbReference>
<dbReference type="RefSeq" id="WP_085931940.1">
    <property type="nucleotide sequence ID" value="NZ_FUWJ01000001.1"/>
</dbReference>
<dbReference type="SUPFAM" id="SSF56801">
    <property type="entry name" value="Acetyl-CoA synthetase-like"/>
    <property type="match status" value="1"/>
</dbReference>
<proteinExistence type="predicted"/>
<feature type="domain" description="AMP-dependent synthetase/ligase" evidence="1">
    <location>
        <begin position="124"/>
        <end position="278"/>
    </location>
</feature>
<name>A0A1T4JMB4_9HYPH</name>
<dbReference type="InterPro" id="IPR042099">
    <property type="entry name" value="ANL_N_sf"/>
</dbReference>
<evidence type="ECO:0000313" key="3">
    <source>
        <dbReference type="Proteomes" id="UP000190092"/>
    </source>
</evidence>
<dbReference type="Pfam" id="PF00501">
    <property type="entry name" value="AMP-binding"/>
    <property type="match status" value="1"/>
</dbReference>
<evidence type="ECO:0000313" key="2">
    <source>
        <dbReference type="EMBL" id="SJZ31281.1"/>
    </source>
</evidence>
<dbReference type="Gene3D" id="3.40.50.12780">
    <property type="entry name" value="N-terminal domain of ligase-like"/>
    <property type="match status" value="1"/>
</dbReference>
<keyword evidence="2" id="KW-0436">Ligase</keyword>
<keyword evidence="3" id="KW-1185">Reference proteome</keyword>